<dbReference type="InterPro" id="IPR017517">
    <property type="entry name" value="Maleyloyr_isom"/>
</dbReference>
<dbReference type="Proteomes" id="UP000199691">
    <property type="component" value="Unassembled WGS sequence"/>
</dbReference>
<name>A0A1H0END0_9PSEU</name>
<evidence type="ECO:0000313" key="3">
    <source>
        <dbReference type="Proteomes" id="UP000199691"/>
    </source>
</evidence>
<organism evidence="2 3">
    <name type="scientific">Lentzea jiangxiensis</name>
    <dbReference type="NCBI Taxonomy" id="641025"/>
    <lineage>
        <taxon>Bacteria</taxon>
        <taxon>Bacillati</taxon>
        <taxon>Actinomycetota</taxon>
        <taxon>Actinomycetes</taxon>
        <taxon>Pseudonocardiales</taxon>
        <taxon>Pseudonocardiaceae</taxon>
        <taxon>Lentzea</taxon>
    </lineage>
</organism>
<proteinExistence type="predicted"/>
<keyword evidence="3" id="KW-1185">Reference proteome</keyword>
<dbReference type="InterPro" id="IPR034660">
    <property type="entry name" value="DinB/YfiT-like"/>
</dbReference>
<evidence type="ECO:0000259" key="1">
    <source>
        <dbReference type="Pfam" id="PF11716"/>
    </source>
</evidence>
<dbReference type="NCBIfam" id="TIGR03083">
    <property type="entry name" value="maleylpyruvate isomerase family mycothiol-dependent enzyme"/>
    <property type="match status" value="1"/>
</dbReference>
<dbReference type="Gene3D" id="1.20.120.450">
    <property type="entry name" value="dinb family like domain"/>
    <property type="match status" value="1"/>
</dbReference>
<feature type="domain" description="Mycothiol-dependent maleylpyruvate isomerase metal-binding" evidence="1">
    <location>
        <begin position="7"/>
        <end position="94"/>
    </location>
</feature>
<evidence type="ECO:0000313" key="2">
    <source>
        <dbReference type="EMBL" id="SDN83924.1"/>
    </source>
</evidence>
<accession>A0A1H0END0</accession>
<dbReference type="RefSeq" id="WP_176959535.1">
    <property type="nucleotide sequence ID" value="NZ_FNIX01000001.1"/>
</dbReference>
<dbReference type="Pfam" id="PF11716">
    <property type="entry name" value="MDMPI_N"/>
    <property type="match status" value="1"/>
</dbReference>
<dbReference type="AlphaFoldDB" id="A0A1H0END0"/>
<sequence>MFEEIYREARQRIVGLTMGLSAEELSRAVPACPEWTVHQLLAHLSGAASDLAGGRMEGAPSDEWTARHVAERADVPADDLLEQWNASGDRIAEMSRIPYQLALDALTHEADLRAALGRERLPDSAWQPTLVWITPRRLAGVAVKTELGVLGDGPITLEADGYELWRAFFGRRSRRQVRAWKWSDPSPVDQLPFFPFRDTNLVE</sequence>
<protein>
    <submittedName>
        <fullName evidence="2">TIGR03083 family protein</fullName>
    </submittedName>
</protein>
<dbReference type="GO" id="GO:0046872">
    <property type="term" value="F:metal ion binding"/>
    <property type="evidence" value="ECO:0007669"/>
    <property type="project" value="InterPro"/>
</dbReference>
<dbReference type="EMBL" id="FNIX01000001">
    <property type="protein sequence ID" value="SDN83924.1"/>
    <property type="molecule type" value="Genomic_DNA"/>
</dbReference>
<dbReference type="SUPFAM" id="SSF109854">
    <property type="entry name" value="DinB/YfiT-like putative metalloenzymes"/>
    <property type="match status" value="1"/>
</dbReference>
<dbReference type="STRING" id="641025.SAMN05421507_101450"/>
<reference evidence="3" key="1">
    <citation type="submission" date="2016-10" db="EMBL/GenBank/DDBJ databases">
        <authorList>
            <person name="Varghese N."/>
            <person name="Submissions S."/>
        </authorList>
    </citation>
    <scope>NUCLEOTIDE SEQUENCE [LARGE SCALE GENOMIC DNA]</scope>
    <source>
        <strain evidence="3">CGMCC 4.6609</strain>
    </source>
</reference>
<gene>
    <name evidence="2" type="ORF">SAMN05421507_101450</name>
</gene>
<dbReference type="InterPro" id="IPR024344">
    <property type="entry name" value="MDMPI_metal-binding"/>
</dbReference>